<keyword evidence="4 5" id="KW-0472">Membrane</keyword>
<dbReference type="EMBL" id="BAAAHE010000051">
    <property type="protein sequence ID" value="GAA0637004.1"/>
    <property type="molecule type" value="Genomic_DNA"/>
</dbReference>
<reference evidence="8" key="1">
    <citation type="journal article" date="2019" name="Int. J. Syst. Evol. Microbiol.">
        <title>The Global Catalogue of Microorganisms (GCM) 10K type strain sequencing project: providing services to taxonomists for standard genome sequencing and annotation.</title>
        <authorList>
            <consortium name="The Broad Institute Genomics Platform"/>
            <consortium name="The Broad Institute Genome Sequencing Center for Infectious Disease"/>
            <person name="Wu L."/>
            <person name="Ma J."/>
        </authorList>
    </citation>
    <scope>NUCLEOTIDE SEQUENCE [LARGE SCALE GENOMIC DNA]</scope>
    <source>
        <strain evidence="8">JCM 10671</strain>
    </source>
</reference>
<feature type="transmembrane region" description="Helical" evidence="5">
    <location>
        <begin position="139"/>
        <end position="158"/>
    </location>
</feature>
<protein>
    <submittedName>
        <fullName evidence="7">MFS transporter</fullName>
    </submittedName>
</protein>
<dbReference type="InterPro" id="IPR011701">
    <property type="entry name" value="MFS"/>
</dbReference>
<feature type="transmembrane region" description="Helical" evidence="5">
    <location>
        <begin position="306"/>
        <end position="323"/>
    </location>
</feature>
<feature type="transmembrane region" description="Helical" evidence="5">
    <location>
        <begin position="164"/>
        <end position="187"/>
    </location>
</feature>
<evidence type="ECO:0000256" key="5">
    <source>
        <dbReference type="SAM" id="Phobius"/>
    </source>
</evidence>
<dbReference type="Pfam" id="PF07690">
    <property type="entry name" value="MFS_1"/>
    <property type="match status" value="1"/>
</dbReference>
<dbReference type="Proteomes" id="UP001500957">
    <property type="component" value="Unassembled WGS sequence"/>
</dbReference>
<name>A0ABP3SFV2_9ACTN</name>
<evidence type="ECO:0000256" key="4">
    <source>
        <dbReference type="ARBA" id="ARBA00023136"/>
    </source>
</evidence>
<feature type="domain" description="Major facilitator superfamily (MFS) profile" evidence="6">
    <location>
        <begin position="11"/>
        <end position="493"/>
    </location>
</feature>
<dbReference type="SUPFAM" id="SSF103473">
    <property type="entry name" value="MFS general substrate transporter"/>
    <property type="match status" value="1"/>
</dbReference>
<evidence type="ECO:0000259" key="6">
    <source>
        <dbReference type="PROSITE" id="PS50850"/>
    </source>
</evidence>
<organism evidence="7 8">
    <name type="scientific">Sporichthya brevicatena</name>
    <dbReference type="NCBI Taxonomy" id="171442"/>
    <lineage>
        <taxon>Bacteria</taxon>
        <taxon>Bacillati</taxon>
        <taxon>Actinomycetota</taxon>
        <taxon>Actinomycetes</taxon>
        <taxon>Sporichthyales</taxon>
        <taxon>Sporichthyaceae</taxon>
        <taxon>Sporichthya</taxon>
    </lineage>
</organism>
<keyword evidence="2 5" id="KW-0812">Transmembrane</keyword>
<feature type="transmembrane region" description="Helical" evidence="5">
    <location>
        <begin position="102"/>
        <end position="127"/>
    </location>
</feature>
<dbReference type="CDD" id="cd17321">
    <property type="entry name" value="MFS_MMR_MDR_like"/>
    <property type="match status" value="1"/>
</dbReference>
<dbReference type="InterPro" id="IPR036259">
    <property type="entry name" value="MFS_trans_sf"/>
</dbReference>
<comment type="caution">
    <text evidence="7">The sequence shown here is derived from an EMBL/GenBank/DDBJ whole genome shotgun (WGS) entry which is preliminary data.</text>
</comment>
<comment type="subcellular location">
    <subcellularLocation>
        <location evidence="1">Cell membrane</location>
        <topology evidence="1">Multi-pass membrane protein</topology>
    </subcellularLocation>
</comment>
<dbReference type="Gene3D" id="1.20.1250.20">
    <property type="entry name" value="MFS general substrate transporter like domains"/>
    <property type="match status" value="1"/>
</dbReference>
<feature type="transmembrane region" description="Helical" evidence="5">
    <location>
        <begin position="77"/>
        <end position="96"/>
    </location>
</feature>
<dbReference type="PANTHER" id="PTHR42718:SF42">
    <property type="entry name" value="EXPORT PROTEIN"/>
    <property type="match status" value="1"/>
</dbReference>
<evidence type="ECO:0000313" key="8">
    <source>
        <dbReference type="Proteomes" id="UP001500957"/>
    </source>
</evidence>
<sequence length="555" mass="56794">MQQRVVNRWVTLAVLCLAVFCVMVATMIVNILLPTLNRDLEASTKDLLWIVDAFNLVFAALVLAAGSLSDRFGRKGALMTGLVIYIAASALSAFAPNPEMLILWRAVAGVGAAVVFPTTLSIISNVFPDRVERAKAIGIWGAATGASVAVGPIIGGAMVEASEWGAAFLFCAGVGLITLGLTIPFVPTSRDPEVPRLDYVGLVLSTAALGTLVYAIIQAPERGWGSPASLGDFGAAACLLVAFGLWEAHVPQPMLDVRLFRNLRFTAASGAVTLSFFALFGFVFLITQFSQFVLGWGVLEAGLRQTPVAIAVAGGSLLGVPLAVRVGTKVVVCSGLVFLVAGFYWVSTCNSTTTYPTIVGQMMTVGLGMGLTSAPATEAIMGVVPAAKAGIGSAVNDATRELGGTLGVAVIGSVSLSVYREALADEITNPALLEPARDSVGAALAVAARTGDGGIALAAQESFTDAMEFGCWVAACVCVAGFFLALRYLPNHPTVPGAETAPDAPDTAEAVSADVPAGAAGLAVAAAGDVDLLYCTDCGSPIPEAAPTPAVAAAR</sequence>
<dbReference type="RefSeq" id="WP_344609371.1">
    <property type="nucleotide sequence ID" value="NZ_BAAAHE010000051.1"/>
</dbReference>
<feature type="transmembrane region" description="Helical" evidence="5">
    <location>
        <begin position="47"/>
        <end position="65"/>
    </location>
</feature>
<dbReference type="InterPro" id="IPR020846">
    <property type="entry name" value="MFS_dom"/>
</dbReference>
<accession>A0ABP3SFV2</accession>
<evidence type="ECO:0000256" key="1">
    <source>
        <dbReference type="ARBA" id="ARBA00004651"/>
    </source>
</evidence>
<dbReference type="PRINTS" id="PR01036">
    <property type="entry name" value="TCRTETB"/>
</dbReference>
<keyword evidence="3 5" id="KW-1133">Transmembrane helix</keyword>
<evidence type="ECO:0000313" key="7">
    <source>
        <dbReference type="EMBL" id="GAA0637004.1"/>
    </source>
</evidence>
<keyword evidence="8" id="KW-1185">Reference proteome</keyword>
<dbReference type="PROSITE" id="PS50850">
    <property type="entry name" value="MFS"/>
    <property type="match status" value="1"/>
</dbReference>
<feature type="transmembrane region" description="Helical" evidence="5">
    <location>
        <begin position="12"/>
        <end position="35"/>
    </location>
</feature>
<feature type="transmembrane region" description="Helical" evidence="5">
    <location>
        <begin position="199"/>
        <end position="217"/>
    </location>
</feature>
<dbReference type="PANTHER" id="PTHR42718">
    <property type="entry name" value="MAJOR FACILITATOR SUPERFAMILY MULTIDRUG TRANSPORTER MFSC"/>
    <property type="match status" value="1"/>
</dbReference>
<proteinExistence type="predicted"/>
<gene>
    <name evidence="7" type="ORF">GCM10009547_46670</name>
</gene>
<feature type="transmembrane region" description="Helical" evidence="5">
    <location>
        <begin position="229"/>
        <end position="246"/>
    </location>
</feature>
<feature type="transmembrane region" description="Helical" evidence="5">
    <location>
        <begin position="267"/>
        <end position="286"/>
    </location>
</feature>
<evidence type="ECO:0000256" key="2">
    <source>
        <dbReference type="ARBA" id="ARBA00022692"/>
    </source>
</evidence>
<evidence type="ECO:0000256" key="3">
    <source>
        <dbReference type="ARBA" id="ARBA00022989"/>
    </source>
</evidence>
<dbReference type="Gene3D" id="1.20.1720.10">
    <property type="entry name" value="Multidrug resistance protein D"/>
    <property type="match status" value="1"/>
</dbReference>